<dbReference type="InterPro" id="IPR011990">
    <property type="entry name" value="TPR-like_helical_dom_sf"/>
</dbReference>
<accession>A0A1X7UU81</accession>
<dbReference type="eggNOG" id="KOG1839">
    <property type="taxonomic scope" value="Eukaryota"/>
</dbReference>
<name>A0A1X7UU81_AMPQE</name>
<dbReference type="Pfam" id="PF13424">
    <property type="entry name" value="TPR_12"/>
    <property type="match status" value="1"/>
</dbReference>
<evidence type="ECO:0000313" key="3">
    <source>
        <dbReference type="EnsemblMetazoa" id="Aqu2.1.31333_001"/>
    </source>
</evidence>
<dbReference type="OrthoDB" id="1414216at2759"/>
<dbReference type="InParanoid" id="A0A1X7UU81"/>
<dbReference type="SUPFAM" id="SSF48452">
    <property type="entry name" value="TPR-like"/>
    <property type="match status" value="1"/>
</dbReference>
<dbReference type="Pfam" id="PF12807">
    <property type="entry name" value="eIF3_p135"/>
    <property type="match status" value="1"/>
</dbReference>
<dbReference type="GO" id="GO:0048312">
    <property type="term" value="P:intracellular distribution of mitochondria"/>
    <property type="evidence" value="ECO:0007669"/>
    <property type="project" value="TreeGrafter"/>
</dbReference>
<dbReference type="GO" id="GO:0005737">
    <property type="term" value="C:cytoplasm"/>
    <property type="evidence" value="ECO:0007669"/>
    <property type="project" value="TreeGrafter"/>
</dbReference>
<dbReference type="EnsemblMetazoa" id="Aqu2.1.31333_001">
    <property type="protein sequence ID" value="Aqu2.1.31333_001"/>
    <property type="gene ID" value="Aqu2.1.31333"/>
</dbReference>
<organism evidence="3">
    <name type="scientific">Amphimedon queenslandica</name>
    <name type="common">Sponge</name>
    <dbReference type="NCBI Taxonomy" id="400682"/>
    <lineage>
        <taxon>Eukaryota</taxon>
        <taxon>Metazoa</taxon>
        <taxon>Porifera</taxon>
        <taxon>Demospongiae</taxon>
        <taxon>Heteroscleromorpha</taxon>
        <taxon>Haplosclerida</taxon>
        <taxon>Niphatidae</taxon>
        <taxon>Amphimedon</taxon>
    </lineage>
</organism>
<dbReference type="InterPro" id="IPR033646">
    <property type="entry name" value="CLU-central"/>
</dbReference>
<protein>
    <recommendedName>
        <fullName evidence="2">CLU central domain-containing protein</fullName>
    </recommendedName>
</protein>
<dbReference type="InterPro" id="IPR027523">
    <property type="entry name" value="CLU_prot"/>
</dbReference>
<evidence type="ECO:0000259" key="2">
    <source>
        <dbReference type="Pfam" id="PF12807"/>
    </source>
</evidence>
<feature type="domain" description="CLU central" evidence="2">
    <location>
        <begin position="30"/>
        <end position="94"/>
    </location>
</feature>
<feature type="compositionally biased region" description="Basic residues" evidence="1">
    <location>
        <begin position="1"/>
        <end position="12"/>
    </location>
</feature>
<dbReference type="AlphaFoldDB" id="A0A1X7UU81"/>
<proteinExistence type="predicted"/>
<evidence type="ECO:0000256" key="1">
    <source>
        <dbReference type="SAM" id="MobiDB-lite"/>
    </source>
</evidence>
<reference evidence="3" key="1">
    <citation type="submission" date="2017-05" db="UniProtKB">
        <authorList>
            <consortium name="EnsemblMetazoa"/>
        </authorList>
    </citation>
    <scope>IDENTIFICATION</scope>
</reference>
<dbReference type="Gene3D" id="1.25.40.10">
    <property type="entry name" value="Tetratricopeptide repeat domain"/>
    <property type="match status" value="1"/>
</dbReference>
<dbReference type="GO" id="GO:0003729">
    <property type="term" value="F:mRNA binding"/>
    <property type="evidence" value="ECO:0007669"/>
    <property type="project" value="TreeGrafter"/>
</dbReference>
<dbReference type="PANTHER" id="PTHR12601">
    <property type="entry name" value="EUKARYOTIC TRANSLATION INITIATION FACTOR 3 SUBUNIT EIF-3"/>
    <property type="match status" value="1"/>
</dbReference>
<dbReference type="Pfam" id="PF13374">
    <property type="entry name" value="TPR_10"/>
    <property type="match status" value="1"/>
</dbReference>
<dbReference type="PANTHER" id="PTHR12601:SF6">
    <property type="entry name" value="CLUSTERED MITOCHONDRIA PROTEIN HOMOLOG"/>
    <property type="match status" value="1"/>
</dbReference>
<sequence length="375" mass="42182">LLLQKRSPRSRRKEGSGCGGASGPVTKTTSAGKDLSQGKLWKLLVEDVLQHFLYTLEYISVTHMCTTCGVSRVSLLREFCNKTGVQITLKDYKFSLTAPLNEGDLACIVLVVKHTDFKPLEASGLYELAQVQLQSGNIEVALDYLSGAVQLFAQAISYQHKTVIMYERLLGVDHCSSISAYYCCGAERNVVALRLLYRVRYLIMLRHGEDHPEMSNVDFYIGLLLSNAGHYEESQAYLESALRLQNKFHGSQSITVATIHHLLANSLTHIGAFAEAKQNKRKAYNIYRTKFGPDHARTVQSFKKREIKLNSHLVLFYAQINNWTTLSPYRQHLSRRSGLCSIAIYLNYLAIRTTNFHTFLAAVSGQGRPGHQFNV</sequence>
<feature type="region of interest" description="Disordered" evidence="1">
    <location>
        <begin position="1"/>
        <end position="32"/>
    </location>
</feature>